<gene>
    <name evidence="2" type="ORF">NCTC13635_03693</name>
    <name evidence="1" type="ORF">NCTC9128_01403</name>
</gene>
<dbReference type="InterPro" id="IPR009387">
    <property type="entry name" value="HigB-2"/>
</dbReference>
<organism evidence="1 3">
    <name type="scientific">Klebsiella pneumoniae</name>
    <dbReference type="NCBI Taxonomy" id="573"/>
    <lineage>
        <taxon>Bacteria</taxon>
        <taxon>Pseudomonadati</taxon>
        <taxon>Pseudomonadota</taxon>
        <taxon>Gammaproteobacteria</taxon>
        <taxon>Enterobacterales</taxon>
        <taxon>Enterobacteriaceae</taxon>
        <taxon>Klebsiella/Raoultella group</taxon>
        <taxon>Klebsiella</taxon>
        <taxon>Klebsiella pneumoniae complex</taxon>
    </lineage>
</organism>
<dbReference type="Pfam" id="PF06296">
    <property type="entry name" value="RelE"/>
    <property type="match status" value="1"/>
</dbReference>
<evidence type="ECO:0000313" key="3">
    <source>
        <dbReference type="Proteomes" id="UP000251088"/>
    </source>
</evidence>
<dbReference type="EMBL" id="UAWN01000005">
    <property type="protein sequence ID" value="SQC09439.1"/>
    <property type="molecule type" value="Genomic_DNA"/>
</dbReference>
<dbReference type="Proteomes" id="UP000251088">
    <property type="component" value="Unassembled WGS sequence"/>
</dbReference>
<dbReference type="AlphaFoldDB" id="A0A2X3EBT3"/>
<accession>A0A2X3EBT3</accession>
<dbReference type="Proteomes" id="UP000282433">
    <property type="component" value="Chromosome"/>
</dbReference>
<evidence type="ECO:0000313" key="4">
    <source>
        <dbReference type="Proteomes" id="UP000282433"/>
    </source>
</evidence>
<name>A0A2X3EBT3_KLEPN</name>
<dbReference type="EMBL" id="LR134162">
    <property type="protein sequence ID" value="VEB03499.1"/>
    <property type="molecule type" value="Genomic_DNA"/>
</dbReference>
<sequence>MANINHRELMGFRELAKHYANLSEEKTTVLVKSKELVEICDDSKK</sequence>
<reference evidence="2 4" key="2">
    <citation type="submission" date="2018-12" db="EMBL/GenBank/DDBJ databases">
        <authorList>
            <consortium name="Pathogen Informatics"/>
        </authorList>
    </citation>
    <scope>NUCLEOTIDE SEQUENCE [LARGE SCALE GENOMIC DNA]</scope>
    <source>
        <strain evidence="2 4">NCTC13635</strain>
    </source>
</reference>
<protein>
    <submittedName>
        <fullName evidence="1">Putative cytoplasmic protein</fullName>
    </submittedName>
</protein>
<evidence type="ECO:0000313" key="1">
    <source>
        <dbReference type="EMBL" id="SQC09439.1"/>
    </source>
</evidence>
<evidence type="ECO:0000313" key="2">
    <source>
        <dbReference type="EMBL" id="VEB03499.1"/>
    </source>
</evidence>
<proteinExistence type="predicted"/>
<reference evidence="1 3" key="1">
    <citation type="submission" date="2018-06" db="EMBL/GenBank/DDBJ databases">
        <authorList>
            <consortium name="Pathogen Informatics"/>
            <person name="Doyle S."/>
        </authorList>
    </citation>
    <scope>NUCLEOTIDE SEQUENCE [LARGE SCALE GENOMIC DNA]</scope>
    <source>
        <strain evidence="1 3">NCTC9128</strain>
    </source>
</reference>